<dbReference type="Gene3D" id="2.30.29.30">
    <property type="entry name" value="Pleckstrin-homology domain (PH domain)/Phosphotyrosine-binding domain (PTB)"/>
    <property type="match status" value="1"/>
</dbReference>
<dbReference type="PANTHER" id="PTHR23319">
    <property type="entry name" value="GRAM DOMAIN CONTAINING 1B, ISOFORM E"/>
    <property type="match status" value="1"/>
</dbReference>
<dbReference type="InterPro" id="IPR004182">
    <property type="entry name" value="GRAM"/>
</dbReference>
<dbReference type="InterPro" id="IPR011993">
    <property type="entry name" value="PH-like_dom_sf"/>
</dbReference>
<evidence type="ECO:0000313" key="3">
    <source>
        <dbReference type="EMBL" id="KPI85960.1"/>
    </source>
</evidence>
<dbReference type="GO" id="GO:0005886">
    <property type="term" value="C:plasma membrane"/>
    <property type="evidence" value="ECO:0007669"/>
    <property type="project" value="TreeGrafter"/>
</dbReference>
<dbReference type="GO" id="GO:0032366">
    <property type="term" value="P:intracellular sterol transport"/>
    <property type="evidence" value="ECO:0007669"/>
    <property type="project" value="TreeGrafter"/>
</dbReference>
<dbReference type="GO" id="GO:0005789">
    <property type="term" value="C:endoplasmic reticulum membrane"/>
    <property type="evidence" value="ECO:0007669"/>
    <property type="project" value="TreeGrafter"/>
</dbReference>
<dbReference type="EMBL" id="LJSK01000156">
    <property type="protein sequence ID" value="KPI85960.1"/>
    <property type="molecule type" value="Genomic_DNA"/>
</dbReference>
<dbReference type="VEuPathDB" id="TriTrypDB:Lsey_0156_0040"/>
<dbReference type="GO" id="GO:0120015">
    <property type="term" value="F:sterol transfer activity"/>
    <property type="evidence" value="ECO:0007669"/>
    <property type="project" value="TreeGrafter"/>
</dbReference>
<dbReference type="Proteomes" id="UP000038009">
    <property type="component" value="Unassembled WGS sequence"/>
</dbReference>
<evidence type="ECO:0000256" key="1">
    <source>
        <dbReference type="SAM" id="MobiDB-lite"/>
    </source>
</evidence>
<dbReference type="GO" id="GO:0032934">
    <property type="term" value="F:sterol binding"/>
    <property type="evidence" value="ECO:0007669"/>
    <property type="project" value="TreeGrafter"/>
</dbReference>
<dbReference type="OrthoDB" id="2162691at2759"/>
<sequence>MSRSSQSPAALQRSLVQQVQSIAAHTRDISDELTKMLNGLISGVQNTTDPAVELLSATNQLSTITLNASTSLFDCLNDLVSMGEAITPVLEGSVEAAPALLLNFFSTFVTQMNIFYAEMNAGWSKGTQNFVRGKAVFYRESVPTLPRASAPPATAVKSKMPTSSPVASPLSPPALAPAGRAGRPKKHGLLEDELDHEDRGGDVAGTRKKPGKKKKAAASGVSSAVEIPNDGFPLPENVASLVPAGQATSDSYSTSSRYSGEDTMAALAAAAESGAQTAASKRAQKKTQDATTASVGSVPQLTAGELDALAQSEPQYLTVTSTVEAALGAVVLGSRPNAFSQIASFTIKEPVSTYYVRLVRPGSLAHFIYMNYLRVDEETQAGFLCDVLETDCAEVDPFTSPVGEVNVASAANLSDMPPCAWMTGSSEDNERRLYTMYALLRQPPRFGPTAIIHDSLKMNGVCDEVVHVITLVEAVPQYAKVTCMVHSDTRSAEIPDQKQAAILSFSRSGFAQQGFTEVSEAEVKAALSQVKPSRVPAVELYQRHDRNTATTFQPPVQLASLDRPAEEGGISLGGVARGAVQGGMEVLKAPFAVGRAVGGALLDATGVTEAMRSSMEGLFRKSFPELASETVVDSYSCAWMKKSMMTPGYLFITTHWLCFQSTVSTAKFSTEYDEIKDIVKSKSAKVFENALEIKTHLNDSIFLTSFLQRDQAYSVLMKEWLKQ</sequence>
<feature type="domain" description="GRAM" evidence="2">
    <location>
        <begin position="617"/>
        <end position="682"/>
    </location>
</feature>
<keyword evidence="4" id="KW-1185">Reference proteome</keyword>
<name>A0A0N1I443_LEPSE</name>
<protein>
    <recommendedName>
        <fullName evidence="2">GRAM domain-containing protein</fullName>
    </recommendedName>
</protein>
<comment type="caution">
    <text evidence="3">The sequence shown here is derived from an EMBL/GenBank/DDBJ whole genome shotgun (WGS) entry which is preliminary data.</text>
</comment>
<dbReference type="Pfam" id="PF02893">
    <property type="entry name" value="GRAM"/>
    <property type="match status" value="1"/>
</dbReference>
<feature type="compositionally biased region" description="Basic residues" evidence="1">
    <location>
        <begin position="206"/>
        <end position="216"/>
    </location>
</feature>
<organism evidence="3 4">
    <name type="scientific">Leptomonas seymouri</name>
    <dbReference type="NCBI Taxonomy" id="5684"/>
    <lineage>
        <taxon>Eukaryota</taxon>
        <taxon>Discoba</taxon>
        <taxon>Euglenozoa</taxon>
        <taxon>Kinetoplastea</taxon>
        <taxon>Metakinetoplastina</taxon>
        <taxon>Trypanosomatida</taxon>
        <taxon>Trypanosomatidae</taxon>
        <taxon>Leishmaniinae</taxon>
        <taxon>Leptomonas</taxon>
    </lineage>
</organism>
<evidence type="ECO:0000259" key="2">
    <source>
        <dbReference type="SMART" id="SM00568"/>
    </source>
</evidence>
<dbReference type="PANTHER" id="PTHR23319:SF4">
    <property type="entry name" value="GRAM DOMAIN CONTAINING 1B, ISOFORM E"/>
    <property type="match status" value="1"/>
</dbReference>
<dbReference type="SMART" id="SM00568">
    <property type="entry name" value="GRAM"/>
    <property type="match status" value="1"/>
</dbReference>
<reference evidence="3 4" key="1">
    <citation type="journal article" date="2015" name="PLoS Pathog.">
        <title>Leptomonas seymouri: Adaptations to the Dixenous Life Cycle Analyzed by Genome Sequencing, Transcriptome Profiling and Co-infection with Leishmania donovani.</title>
        <authorList>
            <person name="Kraeva N."/>
            <person name="Butenko A."/>
            <person name="Hlavacova J."/>
            <person name="Kostygov A."/>
            <person name="Myskova J."/>
            <person name="Grybchuk D."/>
            <person name="Lestinova T."/>
            <person name="Votypka J."/>
            <person name="Volf P."/>
            <person name="Opperdoes F."/>
            <person name="Flegontov P."/>
            <person name="Lukes J."/>
            <person name="Yurchenko V."/>
        </authorList>
    </citation>
    <scope>NUCLEOTIDE SEQUENCE [LARGE SCALE GENOMIC DNA]</scope>
    <source>
        <strain evidence="3 4">ATCC 30220</strain>
    </source>
</reference>
<dbReference type="OMA" id="DSFNCAW"/>
<dbReference type="GO" id="GO:0140268">
    <property type="term" value="C:endoplasmic reticulum-plasma membrane contact site"/>
    <property type="evidence" value="ECO:0007669"/>
    <property type="project" value="TreeGrafter"/>
</dbReference>
<gene>
    <name evidence="3" type="ORF">ABL78_4962</name>
</gene>
<feature type="region of interest" description="Disordered" evidence="1">
    <location>
        <begin position="145"/>
        <end position="232"/>
    </location>
</feature>
<proteinExistence type="predicted"/>
<accession>A0A0N1I443</accession>
<evidence type="ECO:0000313" key="4">
    <source>
        <dbReference type="Proteomes" id="UP000038009"/>
    </source>
</evidence>
<dbReference type="InterPro" id="IPR051482">
    <property type="entry name" value="Cholesterol_transport"/>
</dbReference>
<dbReference type="AlphaFoldDB" id="A0A0N1I443"/>